<dbReference type="AlphaFoldDB" id="A0A6N7R0Q5"/>
<dbReference type="Gene3D" id="1.10.287.130">
    <property type="match status" value="1"/>
</dbReference>
<reference evidence="17 18" key="1">
    <citation type="submission" date="2019-10" db="EMBL/GenBank/DDBJ databases">
        <title>Gracilibacillus salitolerans sp. nov., a moderate halophile isolated from a saline soil in northwest China.</title>
        <authorList>
            <person name="Gan L."/>
        </authorList>
    </citation>
    <scope>NUCLEOTIDE SEQUENCE [LARGE SCALE GENOMIC DNA]</scope>
    <source>
        <strain evidence="17 18">TP2-8</strain>
    </source>
</reference>
<dbReference type="CDD" id="cd00082">
    <property type="entry name" value="HisKA"/>
    <property type="match status" value="1"/>
</dbReference>
<evidence type="ECO:0000256" key="14">
    <source>
        <dbReference type="SAM" id="Phobius"/>
    </source>
</evidence>
<dbReference type="RefSeq" id="WP_153835769.1">
    <property type="nucleotide sequence ID" value="NZ_JBHUMW010000008.1"/>
</dbReference>
<dbReference type="GO" id="GO:0000155">
    <property type="term" value="F:phosphorelay sensor kinase activity"/>
    <property type="evidence" value="ECO:0007669"/>
    <property type="project" value="InterPro"/>
</dbReference>
<feature type="domain" description="Histidine kinase" evidence="15">
    <location>
        <begin position="251"/>
        <end position="465"/>
    </location>
</feature>
<gene>
    <name evidence="17" type="ORF">GH885_12540</name>
</gene>
<evidence type="ECO:0000259" key="16">
    <source>
        <dbReference type="PROSITE" id="PS50885"/>
    </source>
</evidence>
<proteinExistence type="predicted"/>
<accession>A0A6N7R0Q5</accession>
<keyword evidence="5" id="KW-0597">Phosphoprotein</keyword>
<dbReference type="SUPFAM" id="SSF55874">
    <property type="entry name" value="ATPase domain of HSP90 chaperone/DNA topoisomerase II/histidine kinase"/>
    <property type="match status" value="1"/>
</dbReference>
<evidence type="ECO:0000256" key="7">
    <source>
        <dbReference type="ARBA" id="ARBA00022692"/>
    </source>
</evidence>
<dbReference type="Proteomes" id="UP000435187">
    <property type="component" value="Unassembled WGS sequence"/>
</dbReference>
<comment type="subcellular location">
    <subcellularLocation>
        <location evidence="2">Cell membrane</location>
        <topology evidence="2">Multi-pass membrane protein</topology>
    </subcellularLocation>
</comment>
<dbReference type="PROSITE" id="PS50109">
    <property type="entry name" value="HIS_KIN"/>
    <property type="match status" value="1"/>
</dbReference>
<keyword evidence="8" id="KW-0547">Nucleotide-binding</keyword>
<keyword evidence="12" id="KW-0902">Two-component regulatory system</keyword>
<dbReference type="InterPro" id="IPR003661">
    <property type="entry name" value="HisK_dim/P_dom"/>
</dbReference>
<dbReference type="FunFam" id="3.30.565.10:FF:000006">
    <property type="entry name" value="Sensor histidine kinase WalK"/>
    <property type="match status" value="1"/>
</dbReference>
<dbReference type="InterPro" id="IPR003594">
    <property type="entry name" value="HATPase_dom"/>
</dbReference>
<evidence type="ECO:0000259" key="15">
    <source>
        <dbReference type="PROSITE" id="PS50109"/>
    </source>
</evidence>
<sequence>MKLSSKLWIYFIISSITAVILFISVSLLIGKVSRTGYTNETLETLANQVISEITLADRITPSSLVKTMDEYHSDHPSVQFEWLNTEGMILYSSSDRTQPYSFSAYSDLFINEPFNLWIPEHDVNLIYRTQINDLSYYLHLQVPSEAMNDKAVYFYVREWSAFFTLIVPFLAFIITPYFFTYFFFFKLRKRLKKLNEGLSKTTLDQQIEIDDQSMDEIGQLSQHFNIMSRRIHEQVTKIQEQEEKRKALISNLSHDLRTPLTNILGYADSIQNGLYKDENELKGHAKVIVRRSQYMEKLINTLFEVSQSDLHGILPQKESCNVPSMLRKILTEYLPVLEAKHIHMDIEIPDGSNSIMIDPHLIERVIRNLLDNAIKHGESGNYIRVNYMEDDNQVKVAIIDHGKGIPPEQIPFLFDRFYQGSQNRNKESFGLGLSIAKEFTDAHNGDITVHSIPNRETCFTLILPK</sequence>
<dbReference type="PANTHER" id="PTHR45528">
    <property type="entry name" value="SENSOR HISTIDINE KINASE CPXA"/>
    <property type="match status" value="1"/>
</dbReference>
<evidence type="ECO:0000256" key="12">
    <source>
        <dbReference type="ARBA" id="ARBA00023012"/>
    </source>
</evidence>
<evidence type="ECO:0000256" key="1">
    <source>
        <dbReference type="ARBA" id="ARBA00000085"/>
    </source>
</evidence>
<dbReference type="PROSITE" id="PS50885">
    <property type="entry name" value="HAMP"/>
    <property type="match status" value="1"/>
</dbReference>
<keyword evidence="7 14" id="KW-0812">Transmembrane</keyword>
<feature type="domain" description="HAMP" evidence="16">
    <location>
        <begin position="203"/>
        <end position="236"/>
    </location>
</feature>
<dbReference type="InterPro" id="IPR003660">
    <property type="entry name" value="HAMP_dom"/>
</dbReference>
<evidence type="ECO:0000256" key="13">
    <source>
        <dbReference type="ARBA" id="ARBA00023136"/>
    </source>
</evidence>
<feature type="transmembrane region" description="Helical" evidence="14">
    <location>
        <begin position="7"/>
        <end position="29"/>
    </location>
</feature>
<evidence type="ECO:0000256" key="4">
    <source>
        <dbReference type="ARBA" id="ARBA00022475"/>
    </source>
</evidence>
<evidence type="ECO:0000313" key="18">
    <source>
        <dbReference type="Proteomes" id="UP000435187"/>
    </source>
</evidence>
<evidence type="ECO:0000256" key="6">
    <source>
        <dbReference type="ARBA" id="ARBA00022679"/>
    </source>
</evidence>
<dbReference type="GO" id="GO:0005886">
    <property type="term" value="C:plasma membrane"/>
    <property type="evidence" value="ECO:0007669"/>
    <property type="project" value="UniProtKB-SubCell"/>
</dbReference>
<keyword evidence="9" id="KW-0418">Kinase</keyword>
<dbReference type="InterPro" id="IPR036097">
    <property type="entry name" value="HisK_dim/P_sf"/>
</dbReference>
<keyword evidence="11 14" id="KW-1133">Transmembrane helix</keyword>
<dbReference type="GO" id="GO:0005524">
    <property type="term" value="F:ATP binding"/>
    <property type="evidence" value="ECO:0007669"/>
    <property type="project" value="UniProtKB-KW"/>
</dbReference>
<comment type="catalytic activity">
    <reaction evidence="1">
        <text>ATP + protein L-histidine = ADP + protein N-phospho-L-histidine.</text>
        <dbReference type="EC" id="2.7.13.3"/>
    </reaction>
</comment>
<keyword evidence="10" id="KW-0067">ATP-binding</keyword>
<dbReference type="PANTHER" id="PTHR45528:SF1">
    <property type="entry name" value="SENSOR HISTIDINE KINASE CPXA"/>
    <property type="match status" value="1"/>
</dbReference>
<dbReference type="PRINTS" id="PR00344">
    <property type="entry name" value="BCTRLSENSOR"/>
</dbReference>
<comment type="caution">
    <text evidence="17">The sequence shown here is derived from an EMBL/GenBank/DDBJ whole genome shotgun (WGS) entry which is preliminary data.</text>
</comment>
<dbReference type="InterPro" id="IPR004358">
    <property type="entry name" value="Sig_transdc_His_kin-like_C"/>
</dbReference>
<dbReference type="InterPro" id="IPR050398">
    <property type="entry name" value="HssS/ArlS-like"/>
</dbReference>
<dbReference type="Gene3D" id="3.30.565.10">
    <property type="entry name" value="Histidine kinase-like ATPase, C-terminal domain"/>
    <property type="match status" value="1"/>
</dbReference>
<name>A0A6N7R0Q5_9BACI</name>
<dbReference type="EMBL" id="WJEE01000026">
    <property type="protein sequence ID" value="MRI67162.1"/>
    <property type="molecule type" value="Genomic_DNA"/>
</dbReference>
<organism evidence="17 18">
    <name type="scientific">Gracilibacillus thailandensis</name>
    <dbReference type="NCBI Taxonomy" id="563735"/>
    <lineage>
        <taxon>Bacteria</taxon>
        <taxon>Bacillati</taxon>
        <taxon>Bacillota</taxon>
        <taxon>Bacilli</taxon>
        <taxon>Bacillales</taxon>
        <taxon>Bacillaceae</taxon>
        <taxon>Gracilibacillus</taxon>
    </lineage>
</organism>
<dbReference type="CDD" id="cd06225">
    <property type="entry name" value="HAMP"/>
    <property type="match status" value="1"/>
</dbReference>
<evidence type="ECO:0000256" key="5">
    <source>
        <dbReference type="ARBA" id="ARBA00022553"/>
    </source>
</evidence>
<dbReference type="InterPro" id="IPR005467">
    <property type="entry name" value="His_kinase_dom"/>
</dbReference>
<dbReference type="SUPFAM" id="SSF47384">
    <property type="entry name" value="Homodimeric domain of signal transducing histidine kinase"/>
    <property type="match status" value="1"/>
</dbReference>
<keyword evidence="6" id="KW-0808">Transferase</keyword>
<evidence type="ECO:0000256" key="9">
    <source>
        <dbReference type="ARBA" id="ARBA00022777"/>
    </source>
</evidence>
<dbReference type="Gene3D" id="6.10.340.10">
    <property type="match status" value="1"/>
</dbReference>
<evidence type="ECO:0000256" key="3">
    <source>
        <dbReference type="ARBA" id="ARBA00012438"/>
    </source>
</evidence>
<keyword evidence="13 14" id="KW-0472">Membrane</keyword>
<evidence type="ECO:0000256" key="2">
    <source>
        <dbReference type="ARBA" id="ARBA00004651"/>
    </source>
</evidence>
<dbReference type="CDD" id="cd00075">
    <property type="entry name" value="HATPase"/>
    <property type="match status" value="1"/>
</dbReference>
<dbReference type="InterPro" id="IPR036890">
    <property type="entry name" value="HATPase_C_sf"/>
</dbReference>
<keyword evidence="4" id="KW-1003">Cell membrane</keyword>
<feature type="transmembrane region" description="Helical" evidence="14">
    <location>
        <begin position="159"/>
        <end position="184"/>
    </location>
</feature>
<dbReference type="SMART" id="SM00387">
    <property type="entry name" value="HATPase_c"/>
    <property type="match status" value="1"/>
</dbReference>
<dbReference type="EC" id="2.7.13.3" evidence="3"/>
<evidence type="ECO:0000256" key="10">
    <source>
        <dbReference type="ARBA" id="ARBA00022840"/>
    </source>
</evidence>
<evidence type="ECO:0000256" key="8">
    <source>
        <dbReference type="ARBA" id="ARBA00022741"/>
    </source>
</evidence>
<dbReference type="Pfam" id="PF00512">
    <property type="entry name" value="HisKA"/>
    <property type="match status" value="1"/>
</dbReference>
<dbReference type="Pfam" id="PF02518">
    <property type="entry name" value="HATPase_c"/>
    <property type="match status" value="1"/>
</dbReference>
<protein>
    <recommendedName>
        <fullName evidence="3">histidine kinase</fullName>
        <ecNumber evidence="3">2.7.13.3</ecNumber>
    </recommendedName>
</protein>
<evidence type="ECO:0000313" key="17">
    <source>
        <dbReference type="EMBL" id="MRI67162.1"/>
    </source>
</evidence>
<dbReference type="SMART" id="SM00388">
    <property type="entry name" value="HisKA"/>
    <property type="match status" value="1"/>
</dbReference>
<keyword evidence="18" id="KW-1185">Reference proteome</keyword>
<evidence type="ECO:0000256" key="11">
    <source>
        <dbReference type="ARBA" id="ARBA00022989"/>
    </source>
</evidence>